<accession>A0A2T2XH61</accession>
<dbReference type="Gene3D" id="3.40.50.720">
    <property type="entry name" value="NAD(P)-binding Rossmann-like Domain"/>
    <property type="match status" value="1"/>
</dbReference>
<dbReference type="SUPFAM" id="SSF51735">
    <property type="entry name" value="NAD(P)-binding Rossmann-fold domains"/>
    <property type="match status" value="1"/>
</dbReference>
<dbReference type="PANTHER" id="PTHR31873:SF6">
    <property type="entry name" value="ASPARTATE DEHYDROGENASE DOMAIN-CONTAINING PROTEIN"/>
    <property type="match status" value="1"/>
</dbReference>
<protein>
    <recommendedName>
        <fullName evidence="6">L-aspartate dehydrogenase</fullName>
        <ecNumber evidence="6">1.4.1.21</ecNumber>
    </recommendedName>
</protein>
<name>A0A2T2XH61_9FIRM</name>
<dbReference type="GO" id="GO:0050661">
    <property type="term" value="F:NADP binding"/>
    <property type="evidence" value="ECO:0007669"/>
    <property type="project" value="UniProtKB-UniRule"/>
</dbReference>
<feature type="active site" evidence="6">
    <location>
        <position position="210"/>
    </location>
</feature>
<dbReference type="GO" id="GO:0016639">
    <property type="term" value="F:oxidoreductase activity, acting on the CH-NH2 group of donors, NAD or NADP as acceptor"/>
    <property type="evidence" value="ECO:0007669"/>
    <property type="project" value="UniProtKB-UniRule"/>
</dbReference>
<comment type="miscellaneous">
    <text evidence="6">The iminoaspartate product is unstable in aqueous solution and can decompose to oxaloacetate and ammonia.</text>
</comment>
<comment type="catalytic activity">
    <reaction evidence="6">
        <text>L-aspartate + NADP(+) + H2O = oxaloacetate + NH4(+) + NADPH + H(+)</text>
        <dbReference type="Rhea" id="RHEA:11784"/>
        <dbReference type="ChEBI" id="CHEBI:15377"/>
        <dbReference type="ChEBI" id="CHEBI:15378"/>
        <dbReference type="ChEBI" id="CHEBI:16452"/>
        <dbReference type="ChEBI" id="CHEBI:28938"/>
        <dbReference type="ChEBI" id="CHEBI:29991"/>
        <dbReference type="ChEBI" id="CHEBI:57783"/>
        <dbReference type="ChEBI" id="CHEBI:58349"/>
        <dbReference type="EC" id="1.4.1.21"/>
    </reaction>
</comment>
<comment type="similarity">
    <text evidence="1 6">Belongs to the L-aspartate dehydrogenase family.</text>
</comment>
<comment type="pathway">
    <text evidence="6">Cofactor biosynthesis; NAD(+) biosynthesis; iminoaspartate from L-aspartate (dehydrogenase route): step 1/1.</text>
</comment>
<dbReference type="UniPathway" id="UPA00253">
    <property type="reaction ID" value="UER00456"/>
</dbReference>
<dbReference type="InterPro" id="IPR002811">
    <property type="entry name" value="Asp_DH"/>
</dbReference>
<dbReference type="HAMAP" id="MF_01265">
    <property type="entry name" value="NadX"/>
    <property type="match status" value="1"/>
</dbReference>
<evidence type="ECO:0000313" key="9">
    <source>
        <dbReference type="EMBL" id="PSR33818.1"/>
    </source>
</evidence>
<dbReference type="EC" id="1.4.1.21" evidence="6"/>
<proteinExistence type="inferred from homology"/>
<evidence type="ECO:0000259" key="8">
    <source>
        <dbReference type="Pfam" id="PF03447"/>
    </source>
</evidence>
<comment type="function">
    <text evidence="6">Specifically catalyzes the NAD or NADP-dependent dehydrogenation of L-aspartate to iminoaspartate.</text>
</comment>
<dbReference type="GO" id="GO:0009435">
    <property type="term" value="P:NAD+ biosynthetic process"/>
    <property type="evidence" value="ECO:0007669"/>
    <property type="project" value="UniProtKB-UniRule"/>
</dbReference>
<dbReference type="GO" id="GO:0033735">
    <property type="term" value="F:aspartate dehydrogenase [NAD(P)+] activity"/>
    <property type="evidence" value="ECO:0007669"/>
    <property type="project" value="UniProtKB-EC"/>
</dbReference>
<evidence type="ECO:0000256" key="4">
    <source>
        <dbReference type="ARBA" id="ARBA00023002"/>
    </source>
</evidence>
<dbReference type="EMBL" id="PXYW01000016">
    <property type="protein sequence ID" value="PSR33818.1"/>
    <property type="molecule type" value="Genomic_DNA"/>
</dbReference>
<dbReference type="GO" id="GO:0051287">
    <property type="term" value="F:NAD binding"/>
    <property type="evidence" value="ECO:0007669"/>
    <property type="project" value="UniProtKB-UniRule"/>
</dbReference>
<dbReference type="PANTHER" id="PTHR31873">
    <property type="entry name" value="L-ASPARTATE DEHYDROGENASE-RELATED"/>
    <property type="match status" value="1"/>
</dbReference>
<dbReference type="Pfam" id="PF03447">
    <property type="entry name" value="NAD_binding_3"/>
    <property type="match status" value="1"/>
</dbReference>
<comment type="caution">
    <text evidence="9">The sequence shown here is derived from an EMBL/GenBank/DDBJ whole genome shotgun (WGS) entry which is preliminary data.</text>
</comment>
<keyword evidence="2 6" id="KW-0662">Pyridine nucleotide biosynthesis</keyword>
<evidence type="ECO:0000256" key="2">
    <source>
        <dbReference type="ARBA" id="ARBA00022642"/>
    </source>
</evidence>
<dbReference type="Gene3D" id="3.30.360.10">
    <property type="entry name" value="Dihydrodipicolinate Reductase, domain 2"/>
    <property type="match status" value="1"/>
</dbReference>
<keyword evidence="5 6" id="KW-0520">NAD</keyword>
<feature type="binding site" evidence="6">
    <location>
        <position position="123"/>
    </location>
    <ligand>
        <name>NAD(+)</name>
        <dbReference type="ChEBI" id="CHEBI:57540"/>
    </ligand>
</feature>
<dbReference type="SUPFAM" id="SSF55347">
    <property type="entry name" value="Glyceraldehyde-3-phosphate dehydrogenase-like, C-terminal domain"/>
    <property type="match status" value="1"/>
</dbReference>
<feature type="binding site" evidence="6">
    <location>
        <position position="180"/>
    </location>
    <ligand>
        <name>NAD(+)</name>
        <dbReference type="ChEBI" id="CHEBI:57540"/>
    </ligand>
</feature>
<evidence type="ECO:0000256" key="3">
    <source>
        <dbReference type="ARBA" id="ARBA00022857"/>
    </source>
</evidence>
<evidence type="ECO:0000256" key="5">
    <source>
        <dbReference type="ARBA" id="ARBA00023027"/>
    </source>
</evidence>
<feature type="domain" description="Aspartate dehydrogenase" evidence="7">
    <location>
        <begin position="160"/>
        <end position="245"/>
    </location>
</feature>
<feature type="domain" description="Aspartate/homoserine dehydrogenase NAD-binding" evidence="8">
    <location>
        <begin position="7"/>
        <end position="119"/>
    </location>
</feature>
<evidence type="ECO:0000256" key="1">
    <source>
        <dbReference type="ARBA" id="ARBA00008331"/>
    </source>
</evidence>
<reference evidence="9 10" key="1">
    <citation type="journal article" date="2014" name="BMC Genomics">
        <title>Comparison of environmental and isolate Sulfobacillus genomes reveals diverse carbon, sulfur, nitrogen, and hydrogen metabolisms.</title>
        <authorList>
            <person name="Justice N.B."/>
            <person name="Norman A."/>
            <person name="Brown C.T."/>
            <person name="Singh A."/>
            <person name="Thomas B.C."/>
            <person name="Banfield J.F."/>
        </authorList>
    </citation>
    <scope>NUCLEOTIDE SEQUENCE [LARGE SCALE GENOMIC DNA]</scope>
    <source>
        <strain evidence="9">AMDSBA4</strain>
    </source>
</reference>
<comment type="catalytic activity">
    <reaction evidence="6">
        <text>L-aspartate + NAD(+) + H2O = oxaloacetate + NH4(+) + NADH + H(+)</text>
        <dbReference type="Rhea" id="RHEA:11788"/>
        <dbReference type="ChEBI" id="CHEBI:15377"/>
        <dbReference type="ChEBI" id="CHEBI:15378"/>
        <dbReference type="ChEBI" id="CHEBI:16452"/>
        <dbReference type="ChEBI" id="CHEBI:28938"/>
        <dbReference type="ChEBI" id="CHEBI:29991"/>
        <dbReference type="ChEBI" id="CHEBI:57540"/>
        <dbReference type="ChEBI" id="CHEBI:57945"/>
        <dbReference type="EC" id="1.4.1.21"/>
    </reaction>
</comment>
<dbReference type="InterPro" id="IPR011182">
    <property type="entry name" value="L-Asp_DH"/>
</dbReference>
<dbReference type="AlphaFoldDB" id="A0A2T2XH61"/>
<dbReference type="PIRSF" id="PIRSF005227">
    <property type="entry name" value="Asp_dh_NAD_syn"/>
    <property type="match status" value="1"/>
</dbReference>
<dbReference type="Proteomes" id="UP000242972">
    <property type="component" value="Unassembled WGS sequence"/>
</dbReference>
<keyword evidence="4 6" id="KW-0560">Oxidoreductase</keyword>
<keyword evidence="3 6" id="KW-0521">NADP</keyword>
<dbReference type="Pfam" id="PF01958">
    <property type="entry name" value="Asp_DH_C"/>
    <property type="match status" value="1"/>
</dbReference>
<dbReference type="InterPro" id="IPR020626">
    <property type="entry name" value="Asp_DH_prok"/>
</dbReference>
<dbReference type="InterPro" id="IPR036291">
    <property type="entry name" value="NAD(P)-bd_dom_sf"/>
</dbReference>
<evidence type="ECO:0000313" key="10">
    <source>
        <dbReference type="Proteomes" id="UP000242972"/>
    </source>
</evidence>
<gene>
    <name evidence="6" type="primary">nadX</name>
    <name evidence="9" type="ORF">C7B46_08195</name>
</gene>
<organism evidence="9 10">
    <name type="scientific">Sulfobacillus benefaciens</name>
    <dbReference type="NCBI Taxonomy" id="453960"/>
    <lineage>
        <taxon>Bacteria</taxon>
        <taxon>Bacillati</taxon>
        <taxon>Bacillota</taxon>
        <taxon>Clostridia</taxon>
        <taxon>Eubacteriales</taxon>
        <taxon>Clostridiales Family XVII. Incertae Sedis</taxon>
        <taxon>Sulfobacillus</taxon>
    </lineage>
</organism>
<evidence type="ECO:0000256" key="6">
    <source>
        <dbReference type="HAMAP-Rule" id="MF_01265"/>
    </source>
</evidence>
<sequence length="258" mass="27426">MNIGLIGVGAIGRFLIQEVNDHKAIEGCAITALLDERARSNVPSKDKTLPIYTEVAPFVDSGIDLCCEASTVEAARIYVPELLSRGCSVVLSSVGCLADPEFYQVVQRRCREGNALLYVPSGAIAGLDAIQAASYRGNLHHVSITSRKPSHALGADNGQTEVLFQGSAIDAIQAFPRNVNSAVALSLAGMGPYLTQVTVLAVASLQHNEHTIVAEGDFGAMEITVQNRPMEDNPKTSFLAALSVLGMIRKLNNPVRIG</sequence>
<dbReference type="InterPro" id="IPR005106">
    <property type="entry name" value="Asp/hSer_DH_NAD-bd"/>
</dbReference>
<evidence type="ECO:0000259" key="7">
    <source>
        <dbReference type="Pfam" id="PF01958"/>
    </source>
</evidence>